<feature type="transmembrane region" description="Helical" evidence="1">
    <location>
        <begin position="139"/>
        <end position="161"/>
    </location>
</feature>
<protein>
    <recommendedName>
        <fullName evidence="4">Glycerophosphoryl diester phosphodiesterase membrane domain-containing protein</fullName>
    </recommendedName>
</protein>
<evidence type="ECO:0000313" key="3">
    <source>
        <dbReference type="Proteomes" id="UP000284763"/>
    </source>
</evidence>
<sequence length="312" mass="34798">MSSSSLDTVLEQGFRAWTRNLKISVPFILSLLVVGLIWTAYAIILALFVAIPAFYTAQLDLGVMGMHTLYTFLPYIEPYLIPVIASFVLVMIISMLVQSFFTSGAIGMSRSAAITGHASYEDMVNYGKLFAVRYFFLQIIYYIVILVGAVFTIPGILRLMGLQTYTPDTVIPNITPLLGGFGVWFIYSVIVTLLLSVMYYALVVDDRGIFSSVLASIKFFFANKAAVIILWVIIITVMVVLNMVDIVTMQFEYLATLWSAVTFIISVAVIPAVLTVWWTFLYIGKTGWTIHGTTENENGKEKGKEEKETVVE</sequence>
<dbReference type="RefSeq" id="WP_259135550.1">
    <property type="nucleotide sequence ID" value="NZ_JANUCS010000018.1"/>
</dbReference>
<feature type="transmembrane region" description="Helical" evidence="1">
    <location>
        <begin position="27"/>
        <end position="55"/>
    </location>
</feature>
<keyword evidence="1" id="KW-1133">Transmembrane helix</keyword>
<evidence type="ECO:0000313" key="2">
    <source>
        <dbReference type="EMBL" id="RQD89441.1"/>
    </source>
</evidence>
<evidence type="ECO:0008006" key="4">
    <source>
        <dbReference type="Google" id="ProtNLM"/>
    </source>
</evidence>
<dbReference type="Proteomes" id="UP000284763">
    <property type="component" value="Unassembled WGS sequence"/>
</dbReference>
<accession>A0A3R7VYW4</accession>
<feature type="transmembrane region" description="Helical" evidence="1">
    <location>
        <begin position="256"/>
        <end position="283"/>
    </location>
</feature>
<gene>
    <name evidence="2" type="ORF">D5R95_02200</name>
</gene>
<name>A0A3R7VYW4_9EURY</name>
<proteinExistence type="predicted"/>
<keyword evidence="1" id="KW-0472">Membrane</keyword>
<keyword evidence="1" id="KW-0812">Transmembrane</keyword>
<dbReference type="AlphaFoldDB" id="A0A3R7VYW4"/>
<comment type="caution">
    <text evidence="2">The sequence shown here is derived from an EMBL/GenBank/DDBJ whole genome shotgun (WGS) entry which is preliminary data.</text>
</comment>
<evidence type="ECO:0000256" key="1">
    <source>
        <dbReference type="SAM" id="Phobius"/>
    </source>
</evidence>
<organism evidence="2 3">
    <name type="scientific">Methanosalsum natronophilum</name>
    <dbReference type="NCBI Taxonomy" id="768733"/>
    <lineage>
        <taxon>Archaea</taxon>
        <taxon>Methanobacteriati</taxon>
        <taxon>Methanobacteriota</taxon>
        <taxon>Stenosarchaea group</taxon>
        <taxon>Methanomicrobia</taxon>
        <taxon>Methanosarcinales</taxon>
        <taxon>Methanosarcinaceae</taxon>
        <taxon>Methanosalsum</taxon>
    </lineage>
</organism>
<reference evidence="2 3" key="1">
    <citation type="submission" date="2018-08" db="EMBL/GenBank/DDBJ databases">
        <title>The metabolism and importance of syntrophic acetate oxidation coupled to methane or sulfide production in haloalkaline environments.</title>
        <authorList>
            <person name="Timmers P.H.A."/>
            <person name="Vavourakis C.D."/>
            <person name="Sorokin D.Y."/>
            <person name="Sinninghe Damste J.S."/>
            <person name="Muyzer G."/>
            <person name="Stams A.J.M."/>
            <person name="Plugge C.M."/>
        </authorList>
    </citation>
    <scope>NUCLEOTIDE SEQUENCE [LARGE SCALE GENOMIC DNA]</scope>
    <source>
        <strain evidence="2">MSAO_Arc3</strain>
    </source>
</reference>
<feature type="transmembrane region" description="Helical" evidence="1">
    <location>
        <begin position="225"/>
        <end position="244"/>
    </location>
</feature>
<feature type="transmembrane region" description="Helical" evidence="1">
    <location>
        <begin position="79"/>
        <end position="101"/>
    </location>
</feature>
<feature type="transmembrane region" description="Helical" evidence="1">
    <location>
        <begin position="181"/>
        <end position="204"/>
    </location>
</feature>
<dbReference type="EMBL" id="QZAB01000149">
    <property type="protein sequence ID" value="RQD89441.1"/>
    <property type="molecule type" value="Genomic_DNA"/>
</dbReference>